<evidence type="ECO:0000256" key="3">
    <source>
        <dbReference type="ARBA" id="ARBA00013025"/>
    </source>
</evidence>
<dbReference type="EC" id="6.3.2.17" evidence="3"/>
<comment type="caution">
    <text evidence="14">The sequence shown here is derived from an EMBL/GenBank/DDBJ whole genome shotgun (WGS) entry which is preliminary data.</text>
</comment>
<proteinExistence type="inferred from homology"/>
<evidence type="ECO:0000313" key="15">
    <source>
        <dbReference type="Proteomes" id="UP001556367"/>
    </source>
</evidence>
<evidence type="ECO:0000256" key="13">
    <source>
        <dbReference type="SAM" id="SignalP"/>
    </source>
</evidence>
<comment type="pathway">
    <text evidence="1">Cofactor biosynthesis; tetrahydrofolylpolyglutamate biosynthesis.</text>
</comment>
<evidence type="ECO:0000313" key="14">
    <source>
        <dbReference type="EMBL" id="KAL0949395.1"/>
    </source>
</evidence>
<name>A0ABR3J1R2_9AGAR</name>
<evidence type="ECO:0000256" key="10">
    <source>
        <dbReference type="ARBA" id="ARBA00030592"/>
    </source>
</evidence>
<dbReference type="Proteomes" id="UP001556367">
    <property type="component" value="Unassembled WGS sequence"/>
</dbReference>
<dbReference type="EMBL" id="JASNQZ010000012">
    <property type="protein sequence ID" value="KAL0949395.1"/>
    <property type="molecule type" value="Genomic_DNA"/>
</dbReference>
<evidence type="ECO:0000256" key="7">
    <source>
        <dbReference type="ARBA" id="ARBA00022741"/>
    </source>
</evidence>
<gene>
    <name evidence="14" type="ORF">HGRIS_009459</name>
</gene>
<keyword evidence="7" id="KW-0547">Nucleotide-binding</keyword>
<keyword evidence="8" id="KW-0067">ATP-binding</keyword>
<comment type="catalytic activity">
    <reaction evidence="12">
        <text>(6S)-5,6,7,8-tetrahydrofolyl-(gamma-L-Glu)(n) + L-glutamate + ATP = (6S)-5,6,7,8-tetrahydrofolyl-(gamma-L-Glu)(n+1) + ADP + phosphate + H(+)</text>
        <dbReference type="Rhea" id="RHEA:10580"/>
        <dbReference type="Rhea" id="RHEA-COMP:14738"/>
        <dbReference type="Rhea" id="RHEA-COMP:14740"/>
        <dbReference type="ChEBI" id="CHEBI:15378"/>
        <dbReference type="ChEBI" id="CHEBI:29985"/>
        <dbReference type="ChEBI" id="CHEBI:30616"/>
        <dbReference type="ChEBI" id="CHEBI:43474"/>
        <dbReference type="ChEBI" id="CHEBI:141005"/>
        <dbReference type="ChEBI" id="CHEBI:456216"/>
        <dbReference type="EC" id="6.3.2.17"/>
    </reaction>
</comment>
<comment type="similarity">
    <text evidence="2">Belongs to the folylpolyglutamate synthase family.</text>
</comment>
<dbReference type="PANTHER" id="PTHR11136">
    <property type="entry name" value="FOLYLPOLYGLUTAMATE SYNTHASE-RELATED"/>
    <property type="match status" value="1"/>
</dbReference>
<dbReference type="PANTHER" id="PTHR11136:SF5">
    <property type="entry name" value="FOLYLPOLYGLUTAMATE SYNTHASE, MITOCHONDRIAL"/>
    <property type="match status" value="1"/>
</dbReference>
<organism evidence="14 15">
    <name type="scientific">Hohenbuehelia grisea</name>
    <dbReference type="NCBI Taxonomy" id="104357"/>
    <lineage>
        <taxon>Eukaryota</taxon>
        <taxon>Fungi</taxon>
        <taxon>Dikarya</taxon>
        <taxon>Basidiomycota</taxon>
        <taxon>Agaricomycotina</taxon>
        <taxon>Agaricomycetes</taxon>
        <taxon>Agaricomycetidae</taxon>
        <taxon>Agaricales</taxon>
        <taxon>Pleurotineae</taxon>
        <taxon>Pleurotaceae</taxon>
        <taxon>Hohenbuehelia</taxon>
    </lineage>
</organism>
<evidence type="ECO:0000256" key="2">
    <source>
        <dbReference type="ARBA" id="ARBA00008276"/>
    </source>
</evidence>
<dbReference type="Gene3D" id="3.90.190.20">
    <property type="entry name" value="Mur ligase, C-terminal domain"/>
    <property type="match status" value="1"/>
</dbReference>
<dbReference type="InterPro" id="IPR036615">
    <property type="entry name" value="Mur_ligase_C_dom_sf"/>
</dbReference>
<evidence type="ECO:0000256" key="9">
    <source>
        <dbReference type="ARBA" id="ARBA00022842"/>
    </source>
</evidence>
<keyword evidence="5" id="KW-0436">Ligase</keyword>
<accession>A0ABR3J1R2</accession>
<dbReference type="InterPro" id="IPR001645">
    <property type="entry name" value="Folylpolyglutamate_synth"/>
</dbReference>
<dbReference type="SUPFAM" id="SSF53623">
    <property type="entry name" value="MurD-like peptide ligases, catalytic domain"/>
    <property type="match status" value="1"/>
</dbReference>
<evidence type="ECO:0000256" key="6">
    <source>
        <dbReference type="ARBA" id="ARBA00022723"/>
    </source>
</evidence>
<dbReference type="InterPro" id="IPR036565">
    <property type="entry name" value="Mur-like_cat_sf"/>
</dbReference>
<sequence length="259" mass="27340">MKARCAASISILQTIIGLAGAHQVQNANLAVHLAREFLNRQTGKEEPTLSPAVVEGLVNAKWPGRCQAVLDPKYPQTSWYLDGAHTVESLDCCMQWFVSPGVGIQKDGSKKPTRVLIFNCTSGRSGDSFLGAMLAKAAAQLQLHGHSETAEAFFDHAIFCANVTYADGGFKGDLTTKAIAEDDLAVLKTQTQLAAAWRALHPSFPASNVHVLPSIEHAVKIVRGVQSDADAAPVAVLVAGSLHLVGGLIEVAGLAEVAL</sequence>
<evidence type="ECO:0000256" key="5">
    <source>
        <dbReference type="ARBA" id="ARBA00022598"/>
    </source>
</evidence>
<keyword evidence="13" id="KW-0732">Signal</keyword>
<evidence type="ECO:0000256" key="11">
    <source>
        <dbReference type="ARBA" id="ARBA00030876"/>
    </source>
</evidence>
<keyword evidence="15" id="KW-1185">Reference proteome</keyword>
<keyword evidence="4" id="KW-0554">One-carbon metabolism</keyword>
<evidence type="ECO:0000256" key="1">
    <source>
        <dbReference type="ARBA" id="ARBA00005150"/>
    </source>
</evidence>
<evidence type="ECO:0000256" key="8">
    <source>
        <dbReference type="ARBA" id="ARBA00022840"/>
    </source>
</evidence>
<evidence type="ECO:0000256" key="4">
    <source>
        <dbReference type="ARBA" id="ARBA00022563"/>
    </source>
</evidence>
<protein>
    <recommendedName>
        <fullName evidence="3">tetrahydrofolate synthase</fullName>
        <ecNumber evidence="3">6.3.2.17</ecNumber>
    </recommendedName>
    <alternativeName>
        <fullName evidence="11">Folylpoly-gamma-glutamate synthetase</fullName>
    </alternativeName>
    <alternativeName>
        <fullName evidence="10">Tetrahydrofolylpolyglutamate synthase</fullName>
    </alternativeName>
</protein>
<keyword evidence="9" id="KW-0460">Magnesium</keyword>
<feature type="chain" id="PRO_5046027653" description="tetrahydrofolate synthase" evidence="13">
    <location>
        <begin position="22"/>
        <end position="259"/>
    </location>
</feature>
<feature type="signal peptide" evidence="13">
    <location>
        <begin position="1"/>
        <end position="21"/>
    </location>
</feature>
<evidence type="ECO:0000256" key="12">
    <source>
        <dbReference type="ARBA" id="ARBA00047493"/>
    </source>
</evidence>
<keyword evidence="6" id="KW-0479">Metal-binding</keyword>
<dbReference type="SUPFAM" id="SSF53244">
    <property type="entry name" value="MurD-like peptide ligases, peptide-binding domain"/>
    <property type="match status" value="1"/>
</dbReference>
<reference evidence="15" key="1">
    <citation type="submission" date="2024-06" db="EMBL/GenBank/DDBJ databases">
        <title>Multi-omics analyses provide insights into the biosynthesis of the anticancer antibiotic pleurotin in Hohenbuehelia grisea.</title>
        <authorList>
            <person name="Weaver J.A."/>
            <person name="Alberti F."/>
        </authorList>
    </citation>
    <scope>NUCLEOTIDE SEQUENCE [LARGE SCALE GENOMIC DNA]</scope>
    <source>
        <strain evidence="15">T-177</strain>
    </source>
</reference>